<reference evidence="3 4" key="1">
    <citation type="submission" date="2019-01" db="EMBL/GenBank/DDBJ databases">
        <title>Sequencing of cultivated peanut Arachis hypogaea provides insights into genome evolution and oil improvement.</title>
        <authorList>
            <person name="Chen X."/>
        </authorList>
    </citation>
    <scope>NUCLEOTIDE SEQUENCE [LARGE SCALE GENOMIC DNA]</scope>
    <source>
        <strain evidence="4">cv. Fuhuasheng</strain>
        <tissue evidence="3">Leaves</tissue>
    </source>
</reference>
<dbReference type="EMBL" id="SDMP01000015">
    <property type="protein sequence ID" value="RYR07660.1"/>
    <property type="molecule type" value="Genomic_DNA"/>
</dbReference>
<organism evidence="3 4">
    <name type="scientific">Arachis hypogaea</name>
    <name type="common">Peanut</name>
    <dbReference type="NCBI Taxonomy" id="3818"/>
    <lineage>
        <taxon>Eukaryota</taxon>
        <taxon>Viridiplantae</taxon>
        <taxon>Streptophyta</taxon>
        <taxon>Embryophyta</taxon>
        <taxon>Tracheophyta</taxon>
        <taxon>Spermatophyta</taxon>
        <taxon>Magnoliopsida</taxon>
        <taxon>eudicotyledons</taxon>
        <taxon>Gunneridae</taxon>
        <taxon>Pentapetalae</taxon>
        <taxon>rosids</taxon>
        <taxon>fabids</taxon>
        <taxon>Fabales</taxon>
        <taxon>Fabaceae</taxon>
        <taxon>Papilionoideae</taxon>
        <taxon>50 kb inversion clade</taxon>
        <taxon>dalbergioids sensu lato</taxon>
        <taxon>Dalbergieae</taxon>
        <taxon>Pterocarpus clade</taxon>
        <taxon>Arachis</taxon>
    </lineage>
</organism>
<evidence type="ECO:0000313" key="4">
    <source>
        <dbReference type="Proteomes" id="UP000289738"/>
    </source>
</evidence>
<feature type="domain" description="Protein kinase" evidence="2">
    <location>
        <begin position="216"/>
        <end position="340"/>
    </location>
</feature>
<gene>
    <name evidence="3" type="ORF">Ahy_B05g075064</name>
</gene>
<dbReference type="Proteomes" id="UP000289738">
    <property type="component" value="Chromosome B05"/>
</dbReference>
<dbReference type="SMART" id="SM00219">
    <property type="entry name" value="TyrKc"/>
    <property type="match status" value="1"/>
</dbReference>
<sequence>MIDAAKENAHLAQKLHDVLLESGVIAPPNLFSEIYNGLGSPTEEKDEHKPESGQETTLPHHRVHPKGSSSSQPEHSKPVEGLGINHLLDPKLAAVQHTPSQVTYGKNIPVAAAAAAAAAVVATSMVGAVAKSNTDSNIELPVAAAATATAAAVVATTAAVSKQYEQGSRSDGHMDGTGYEPKGDRISDRSIVSNDSIKSDFILDDVAEYDIPLEEITLAERIGLGSYGEVYRGEWRGTVQIMKRLRHPNVVLFMGAVTRPPNLSVVTEFLPRLIHRPNNQLDERRRLRMALDTARGMNYLHNCTPVIVHRDLKSPNHLVDKNWVVKVPTNCHDSIFLMAC</sequence>
<dbReference type="GO" id="GO:0004713">
    <property type="term" value="F:protein tyrosine kinase activity"/>
    <property type="evidence" value="ECO:0007669"/>
    <property type="project" value="InterPro"/>
</dbReference>
<keyword evidence="4" id="KW-1185">Reference proteome</keyword>
<dbReference type="Pfam" id="PF07714">
    <property type="entry name" value="PK_Tyr_Ser-Thr"/>
    <property type="match status" value="1"/>
</dbReference>
<dbReference type="InterPro" id="IPR001245">
    <property type="entry name" value="Ser-Thr/Tyr_kinase_cat_dom"/>
</dbReference>
<dbReference type="PANTHER" id="PTHR44329:SF268">
    <property type="entry name" value="MAP KINASE KINASE KINASE-LIKE PROTEIN"/>
    <property type="match status" value="1"/>
</dbReference>
<feature type="compositionally biased region" description="Basic and acidic residues" evidence="1">
    <location>
        <begin position="42"/>
        <end position="52"/>
    </location>
</feature>
<dbReference type="InterPro" id="IPR020635">
    <property type="entry name" value="Tyr_kinase_cat_dom"/>
</dbReference>
<dbReference type="InterPro" id="IPR051681">
    <property type="entry name" value="Ser/Thr_Kinases-Pseudokinases"/>
</dbReference>
<dbReference type="GO" id="GO:0005524">
    <property type="term" value="F:ATP binding"/>
    <property type="evidence" value="ECO:0007669"/>
    <property type="project" value="InterPro"/>
</dbReference>
<name>A0A444Z0G3_ARAHY</name>
<dbReference type="STRING" id="3818.A0A444Z0G3"/>
<evidence type="ECO:0000259" key="2">
    <source>
        <dbReference type="PROSITE" id="PS50011"/>
    </source>
</evidence>
<dbReference type="PANTHER" id="PTHR44329">
    <property type="entry name" value="SERINE/THREONINE-PROTEIN KINASE TNNI3K-RELATED"/>
    <property type="match status" value="1"/>
</dbReference>
<dbReference type="Gene3D" id="1.10.510.10">
    <property type="entry name" value="Transferase(Phosphotransferase) domain 1"/>
    <property type="match status" value="1"/>
</dbReference>
<dbReference type="AlphaFoldDB" id="A0A444Z0G3"/>
<dbReference type="SUPFAM" id="SSF56112">
    <property type="entry name" value="Protein kinase-like (PK-like)"/>
    <property type="match status" value="1"/>
</dbReference>
<evidence type="ECO:0000313" key="3">
    <source>
        <dbReference type="EMBL" id="RYR07660.1"/>
    </source>
</evidence>
<dbReference type="InterPro" id="IPR011009">
    <property type="entry name" value="Kinase-like_dom_sf"/>
</dbReference>
<comment type="caution">
    <text evidence="3">The sequence shown here is derived from an EMBL/GenBank/DDBJ whole genome shotgun (WGS) entry which is preliminary data.</text>
</comment>
<evidence type="ECO:0000256" key="1">
    <source>
        <dbReference type="SAM" id="MobiDB-lite"/>
    </source>
</evidence>
<protein>
    <recommendedName>
        <fullName evidence="2">Protein kinase domain-containing protein</fullName>
    </recommendedName>
</protein>
<feature type="region of interest" description="Disordered" evidence="1">
    <location>
        <begin position="164"/>
        <end position="187"/>
    </location>
</feature>
<dbReference type="PROSITE" id="PS50011">
    <property type="entry name" value="PROTEIN_KINASE_DOM"/>
    <property type="match status" value="1"/>
</dbReference>
<dbReference type="Gene3D" id="3.30.200.20">
    <property type="entry name" value="Phosphorylase Kinase, domain 1"/>
    <property type="match status" value="2"/>
</dbReference>
<accession>A0A444Z0G3</accession>
<dbReference type="InterPro" id="IPR000719">
    <property type="entry name" value="Prot_kinase_dom"/>
</dbReference>
<proteinExistence type="predicted"/>
<dbReference type="GO" id="GO:0004674">
    <property type="term" value="F:protein serine/threonine kinase activity"/>
    <property type="evidence" value="ECO:0007669"/>
    <property type="project" value="TreeGrafter"/>
</dbReference>
<feature type="region of interest" description="Disordered" evidence="1">
    <location>
        <begin position="36"/>
        <end position="82"/>
    </location>
</feature>